<feature type="non-terminal residue" evidence="1">
    <location>
        <position position="62"/>
    </location>
</feature>
<organism evidence="1 2">
    <name type="scientific">Paramuricea clavata</name>
    <name type="common">Red gorgonian</name>
    <name type="synonym">Violescent sea-whip</name>
    <dbReference type="NCBI Taxonomy" id="317549"/>
    <lineage>
        <taxon>Eukaryota</taxon>
        <taxon>Metazoa</taxon>
        <taxon>Cnidaria</taxon>
        <taxon>Anthozoa</taxon>
        <taxon>Octocorallia</taxon>
        <taxon>Malacalcyonacea</taxon>
        <taxon>Plexauridae</taxon>
        <taxon>Paramuricea</taxon>
    </lineage>
</organism>
<dbReference type="Gene3D" id="1.25.40.20">
    <property type="entry name" value="Ankyrin repeat-containing domain"/>
    <property type="match status" value="1"/>
</dbReference>
<protein>
    <submittedName>
        <fullName evidence="1">Ankyrin repeat</fullName>
    </submittedName>
</protein>
<evidence type="ECO:0000313" key="2">
    <source>
        <dbReference type="Proteomes" id="UP001152795"/>
    </source>
</evidence>
<dbReference type="AlphaFoldDB" id="A0A6S7K3N8"/>
<dbReference type="EMBL" id="CACRXK020023773">
    <property type="protein sequence ID" value="CAB4038078.1"/>
    <property type="molecule type" value="Genomic_DNA"/>
</dbReference>
<dbReference type="Proteomes" id="UP001152795">
    <property type="component" value="Unassembled WGS sequence"/>
</dbReference>
<dbReference type="InterPro" id="IPR002110">
    <property type="entry name" value="Ankyrin_rpt"/>
</dbReference>
<dbReference type="SUPFAM" id="SSF48403">
    <property type="entry name" value="Ankyrin repeat"/>
    <property type="match status" value="1"/>
</dbReference>
<keyword evidence="2" id="KW-1185">Reference proteome</keyword>
<dbReference type="InterPro" id="IPR036770">
    <property type="entry name" value="Ankyrin_rpt-contain_sf"/>
</dbReference>
<proteinExistence type="predicted"/>
<comment type="caution">
    <text evidence="1">The sequence shown here is derived from an EMBL/GenBank/DDBJ whole genome shotgun (WGS) entry which is preliminary data.</text>
</comment>
<dbReference type="PROSITE" id="PS50088">
    <property type="entry name" value="ANK_REPEAT"/>
    <property type="match status" value="1"/>
</dbReference>
<sequence length="62" mass="6806">MSVLIILVKSGYEVARLKSPFTFDDSETEDGQTALYWAARRGDGAMVANLLEKGAQVDARDK</sequence>
<dbReference type="OrthoDB" id="448455at2759"/>
<dbReference type="Pfam" id="PF00023">
    <property type="entry name" value="Ank"/>
    <property type="match status" value="1"/>
</dbReference>
<dbReference type="SMART" id="SM00248">
    <property type="entry name" value="ANK"/>
    <property type="match status" value="1"/>
</dbReference>
<evidence type="ECO:0000313" key="1">
    <source>
        <dbReference type="EMBL" id="CAB4038078.1"/>
    </source>
</evidence>
<reference evidence="1" key="1">
    <citation type="submission" date="2020-04" db="EMBL/GenBank/DDBJ databases">
        <authorList>
            <person name="Alioto T."/>
            <person name="Alioto T."/>
            <person name="Gomez Garrido J."/>
        </authorList>
    </citation>
    <scope>NUCLEOTIDE SEQUENCE</scope>
    <source>
        <strain evidence="1">A484AB</strain>
    </source>
</reference>
<dbReference type="PROSITE" id="PS50297">
    <property type="entry name" value="ANK_REP_REGION"/>
    <property type="match status" value="1"/>
</dbReference>
<name>A0A6S7K3N8_PARCT</name>
<accession>A0A6S7K3N8</accession>
<gene>
    <name evidence="1" type="ORF">PACLA_8A051695</name>
</gene>